<dbReference type="PATRIC" id="fig|545.12.peg.1080"/>
<dbReference type="Gene3D" id="1.10.1220.10">
    <property type="entry name" value="Met repressor-like"/>
    <property type="match status" value="1"/>
</dbReference>
<dbReference type="InterPro" id="IPR010985">
    <property type="entry name" value="Ribbon_hlx_hlx"/>
</dbReference>
<dbReference type="GO" id="GO:0006355">
    <property type="term" value="P:regulation of DNA-templated transcription"/>
    <property type="evidence" value="ECO:0007669"/>
    <property type="project" value="InterPro"/>
</dbReference>
<name>A0A078LD30_CITKO</name>
<dbReference type="SUPFAM" id="SSF47598">
    <property type="entry name" value="Ribbon-helix-helix"/>
    <property type="match status" value="1"/>
</dbReference>
<proteinExistence type="predicted"/>
<evidence type="ECO:0000313" key="2">
    <source>
        <dbReference type="EMBL" id="CDZ82986.1"/>
    </source>
</evidence>
<dbReference type="GO" id="GO:0043565">
    <property type="term" value="F:sequence-specific DNA binding"/>
    <property type="evidence" value="ECO:0007669"/>
    <property type="project" value="UniProtKB-ARBA"/>
</dbReference>
<accession>A0A078LD30</accession>
<dbReference type="EMBL" id="LK931336">
    <property type="protein sequence ID" value="CDZ82986.1"/>
    <property type="molecule type" value="Genomic_DNA"/>
</dbReference>
<dbReference type="InterPro" id="IPR013321">
    <property type="entry name" value="Arc_rbn_hlx_hlx"/>
</dbReference>
<dbReference type="InterPro" id="IPR005569">
    <property type="entry name" value="Arc_DNA-bd_dom"/>
</dbReference>
<gene>
    <name evidence="2" type="ORF">BN1086_01087</name>
</gene>
<dbReference type="AlphaFoldDB" id="A0A078LD30"/>
<protein>
    <submittedName>
        <fullName evidence="2">Arc-like DNA binding domain protein</fullName>
    </submittedName>
</protein>
<reference evidence="2" key="1">
    <citation type="submission" date="2014-06" db="EMBL/GenBank/DDBJ databases">
        <authorList>
            <person name="Urmite Genomes Urmite Genomes"/>
        </authorList>
    </citation>
    <scope>NUCLEOTIDE SEQUENCE</scope>
</reference>
<dbReference type="Pfam" id="PF03869">
    <property type="entry name" value="Arc"/>
    <property type="match status" value="1"/>
</dbReference>
<feature type="domain" description="Arc-like DNA binding" evidence="1">
    <location>
        <begin position="12"/>
        <end position="49"/>
    </location>
</feature>
<sequence>MADKENPNFIERFTVRMPDGMREAVAERAKENGRSMNSEIVDMIAKSLNSSALTDEELVYMLEMATEDNISSLSEDDRSHVEPLLMQIAEKLTARIENETSSLRKVLSMLSAIKKPT</sequence>
<organism evidence="2">
    <name type="scientific">Citrobacter koseri</name>
    <name type="common">Citrobacter diversus</name>
    <dbReference type="NCBI Taxonomy" id="545"/>
    <lineage>
        <taxon>Bacteria</taxon>
        <taxon>Pseudomonadati</taxon>
        <taxon>Pseudomonadota</taxon>
        <taxon>Gammaproteobacteria</taxon>
        <taxon>Enterobacterales</taxon>
        <taxon>Enterobacteriaceae</taxon>
        <taxon>Citrobacter</taxon>
    </lineage>
</organism>
<evidence type="ECO:0000259" key="1">
    <source>
        <dbReference type="Pfam" id="PF03869"/>
    </source>
</evidence>